<gene>
    <name evidence="1" type="ORF">SJ2017_3073</name>
</gene>
<proteinExistence type="predicted"/>
<evidence type="ECO:0008006" key="3">
    <source>
        <dbReference type="Google" id="ProtNLM"/>
    </source>
</evidence>
<accession>A0ABN4YNV0</accession>
<evidence type="ECO:0000313" key="2">
    <source>
        <dbReference type="Proteomes" id="UP000191820"/>
    </source>
</evidence>
<organism evidence="1 2">
    <name type="scientific">Shewanella japonica</name>
    <dbReference type="NCBI Taxonomy" id="93973"/>
    <lineage>
        <taxon>Bacteria</taxon>
        <taxon>Pseudomonadati</taxon>
        <taxon>Pseudomonadota</taxon>
        <taxon>Gammaproteobacteria</taxon>
        <taxon>Alteromonadales</taxon>
        <taxon>Shewanellaceae</taxon>
        <taxon>Shewanella</taxon>
    </lineage>
</organism>
<dbReference type="EMBL" id="CP020472">
    <property type="protein sequence ID" value="ARD23344.1"/>
    <property type="molecule type" value="Genomic_DNA"/>
</dbReference>
<reference evidence="1 2" key="1">
    <citation type="submission" date="2017-03" db="EMBL/GenBank/DDBJ databases">
        <title>Genome sequencing of Shewanella japonica KCTC 22435.</title>
        <authorList>
            <person name="Kim K.M."/>
        </authorList>
    </citation>
    <scope>NUCLEOTIDE SEQUENCE [LARGE SCALE GENOMIC DNA]</scope>
    <source>
        <strain evidence="1 2">KCTC 22435</strain>
    </source>
</reference>
<dbReference type="RefSeq" id="WP_080916332.1">
    <property type="nucleotide sequence ID" value="NZ_CP020472.1"/>
</dbReference>
<name>A0ABN4YNV0_9GAMM</name>
<evidence type="ECO:0000313" key="1">
    <source>
        <dbReference type="EMBL" id="ARD23344.1"/>
    </source>
</evidence>
<sequence length="267" mass="29979">MSKHDNNDSEPMTDEAFAALQQDISALYKLQNLERPSAAIDAAILAQSKMRSTQTTQQDSNSNVIKVSFWHKHKLPLSSAASVMIIASVMLLNPEFNQHAVTDIEEAIPMATEVNQTSPSPAMMRAEPNTFADEPASSSQRVEQGSEQNIETMAEAQQETQAIQALTQQQAAPKVSTEHASDIARSQMKLSEAQGISKIDKMQSQPLMQHDSVEQALETLTQLVKDKDWQQAERYLQTIEQRFPRIVELEHPQHEVYQQLKRQLTTQ</sequence>
<keyword evidence="2" id="KW-1185">Reference proteome</keyword>
<protein>
    <recommendedName>
        <fullName evidence="3">Anti-sigma factor</fullName>
    </recommendedName>
</protein>
<dbReference type="Proteomes" id="UP000191820">
    <property type="component" value="Chromosome"/>
</dbReference>